<keyword evidence="3" id="KW-1185">Reference proteome</keyword>
<protein>
    <recommendedName>
        <fullName evidence="1">F-box domain-containing protein</fullName>
    </recommendedName>
</protein>
<comment type="caution">
    <text evidence="2">The sequence shown here is derived from an EMBL/GenBank/DDBJ whole genome shotgun (WGS) entry which is preliminary data.</text>
</comment>
<dbReference type="SUPFAM" id="SSF81383">
    <property type="entry name" value="F-box domain"/>
    <property type="match status" value="1"/>
</dbReference>
<dbReference type="AlphaFoldDB" id="A0A1D1VBJ2"/>
<dbReference type="InterPro" id="IPR036047">
    <property type="entry name" value="F-box-like_dom_sf"/>
</dbReference>
<accession>A0A1D1VBJ2</accession>
<feature type="domain" description="F-box" evidence="1">
    <location>
        <begin position="136"/>
        <end position="162"/>
    </location>
</feature>
<dbReference type="InterPro" id="IPR001810">
    <property type="entry name" value="F-box_dom"/>
</dbReference>
<organism evidence="2 3">
    <name type="scientific">Ramazzottius varieornatus</name>
    <name type="common">Water bear</name>
    <name type="synonym">Tardigrade</name>
    <dbReference type="NCBI Taxonomy" id="947166"/>
    <lineage>
        <taxon>Eukaryota</taxon>
        <taxon>Metazoa</taxon>
        <taxon>Ecdysozoa</taxon>
        <taxon>Tardigrada</taxon>
        <taxon>Eutardigrada</taxon>
        <taxon>Parachela</taxon>
        <taxon>Hypsibioidea</taxon>
        <taxon>Ramazzottiidae</taxon>
        <taxon>Ramazzottius</taxon>
    </lineage>
</organism>
<name>A0A1D1VBJ2_RAMVA</name>
<dbReference type="EMBL" id="BDGG01000005">
    <property type="protein sequence ID" value="GAU99009.1"/>
    <property type="molecule type" value="Genomic_DNA"/>
</dbReference>
<gene>
    <name evidence="2" type="primary">RvY_10071-1</name>
    <name evidence="2" type="synonym">RvY_10071.1</name>
    <name evidence="2" type="ORF">RvY_10071</name>
</gene>
<dbReference type="Pfam" id="PF00646">
    <property type="entry name" value="F-box"/>
    <property type="match status" value="1"/>
</dbReference>
<evidence type="ECO:0000259" key="1">
    <source>
        <dbReference type="Pfam" id="PF00646"/>
    </source>
</evidence>
<evidence type="ECO:0000313" key="2">
    <source>
        <dbReference type="EMBL" id="GAU99009.1"/>
    </source>
</evidence>
<reference evidence="2 3" key="1">
    <citation type="journal article" date="2016" name="Nat. Commun.">
        <title>Extremotolerant tardigrade genome and improved radiotolerance of human cultured cells by tardigrade-unique protein.</title>
        <authorList>
            <person name="Hashimoto T."/>
            <person name="Horikawa D.D."/>
            <person name="Saito Y."/>
            <person name="Kuwahara H."/>
            <person name="Kozuka-Hata H."/>
            <person name="Shin-I T."/>
            <person name="Minakuchi Y."/>
            <person name="Ohishi K."/>
            <person name="Motoyama A."/>
            <person name="Aizu T."/>
            <person name="Enomoto A."/>
            <person name="Kondo K."/>
            <person name="Tanaka S."/>
            <person name="Hara Y."/>
            <person name="Koshikawa S."/>
            <person name="Sagara H."/>
            <person name="Miura T."/>
            <person name="Yokobori S."/>
            <person name="Miyagawa K."/>
            <person name="Suzuki Y."/>
            <person name="Kubo T."/>
            <person name="Oyama M."/>
            <person name="Kohara Y."/>
            <person name="Fujiyama A."/>
            <person name="Arakawa K."/>
            <person name="Katayama T."/>
            <person name="Toyoda A."/>
            <person name="Kunieda T."/>
        </authorList>
    </citation>
    <scope>NUCLEOTIDE SEQUENCE [LARGE SCALE GENOMIC DNA]</scope>
    <source>
        <strain evidence="2 3">YOKOZUNA-1</strain>
    </source>
</reference>
<dbReference type="Proteomes" id="UP000186922">
    <property type="component" value="Unassembled WGS sequence"/>
</dbReference>
<dbReference type="OrthoDB" id="10486154at2759"/>
<proteinExistence type="predicted"/>
<evidence type="ECO:0000313" key="3">
    <source>
        <dbReference type="Proteomes" id="UP000186922"/>
    </source>
</evidence>
<sequence length="503" mass="57837">MLSIRDLRRISSEHHRKVEKLSLDDPPPFTVVKQEVRLLQDVKSRSADELGGVTDGLPDYDEIMGRAVTNSQPEVDTGKGLPEFQPKMASALSDPSFLQNVLSTFEAVDNDGASSEEPDSLFEEVLLMYPVYSRYLRRLPMKDLLSLGQVSRSFYSLVDEEKDKPGRRQCEFIYRKNFIRHFNLSYGTAKFIPQGKIYNGLLKDLFIIPEHVIIFYSPDTFQYDVRYYDKNGNPQVGKFDELLNSVLNKGDDDELRVWHMRLFSVLQPFSHHAPYVEDSSRLSRNELNRMFLWHSEDLAMVILPPMPNVRVVHRYFNYSNSLFNVSAGRDRRNLYPLVALIEKKYSPKLLMMCVRDLPSSIEGMEYGYPILLFETQIFDRMAPEEWMVLSGAVSAYQVILDMSDSREERDEKIRALHFQVGKFQQGFVFYHTEMWPGGTSKEIPQCDMILLRKVFPGVPVLGGRAKKIMGNQYLPILDDGSPTSFNTLVSRATVTVVTAITFP</sequence>